<dbReference type="Gene3D" id="3.90.1210.10">
    <property type="entry name" value="Antifreeze-like/N-acetylneuraminic acid synthase C-terminal domain"/>
    <property type="match status" value="1"/>
</dbReference>
<dbReference type="SMART" id="SM00858">
    <property type="entry name" value="SAF"/>
    <property type="match status" value="1"/>
</dbReference>
<accession>A0ABS5TIV8</accession>
<protein>
    <recommendedName>
        <fullName evidence="1">SAF domain-containing protein</fullName>
    </recommendedName>
</protein>
<dbReference type="Pfam" id="PF08666">
    <property type="entry name" value="SAF"/>
    <property type="match status" value="1"/>
</dbReference>
<reference evidence="2 3" key="1">
    <citation type="submission" date="2021-05" db="EMBL/GenBank/DDBJ databases">
        <title>Kineosporia and Streptomyces sp. nov. two new marine actinobacteria isolated from Coral.</title>
        <authorList>
            <person name="Buangrab K."/>
            <person name="Sutthacheep M."/>
            <person name="Yeemin T."/>
            <person name="Harunari E."/>
            <person name="Igarashi Y."/>
            <person name="Kanchanasin P."/>
            <person name="Tanasupawat S."/>
            <person name="Phongsopitanun W."/>
        </authorList>
    </citation>
    <scope>NUCLEOTIDE SEQUENCE [LARGE SCALE GENOMIC DNA]</scope>
    <source>
        <strain evidence="2 3">J2-2</strain>
    </source>
</reference>
<gene>
    <name evidence="2" type="ORF">KIH74_19010</name>
</gene>
<keyword evidence="3" id="KW-1185">Reference proteome</keyword>
<proteinExistence type="predicted"/>
<dbReference type="InterPro" id="IPR013974">
    <property type="entry name" value="SAF"/>
</dbReference>
<organism evidence="2 3">
    <name type="scientific">Kineosporia corallincola</name>
    <dbReference type="NCBI Taxonomy" id="2835133"/>
    <lineage>
        <taxon>Bacteria</taxon>
        <taxon>Bacillati</taxon>
        <taxon>Actinomycetota</taxon>
        <taxon>Actinomycetes</taxon>
        <taxon>Kineosporiales</taxon>
        <taxon>Kineosporiaceae</taxon>
        <taxon>Kineosporia</taxon>
    </lineage>
</organism>
<dbReference type="Proteomes" id="UP001197247">
    <property type="component" value="Unassembled WGS sequence"/>
</dbReference>
<dbReference type="CDD" id="cd11614">
    <property type="entry name" value="SAF_CpaB_FlgA_like"/>
    <property type="match status" value="1"/>
</dbReference>
<dbReference type="EMBL" id="JAHBAY010000007">
    <property type="protein sequence ID" value="MBT0771037.1"/>
    <property type="molecule type" value="Genomic_DNA"/>
</dbReference>
<feature type="domain" description="SAF" evidence="1">
    <location>
        <begin position="40"/>
        <end position="102"/>
    </location>
</feature>
<evidence type="ECO:0000259" key="1">
    <source>
        <dbReference type="SMART" id="SM00858"/>
    </source>
</evidence>
<sequence>MGRRTLLLVLSVLLAAIGTAMVALYVREAGQRAARAEATAGYVVAARAIAAGTTIGAGDLTTRVMRVRDQLPTSVTDPAAVIGRAATAGILTGATIDSRQLTRPGARAEAAIRSGELGVDVLLQDPNRAVSLLGVGSTVRVFRTDPQGDVDVLVEQARVISVGGALDDSGTPGPDGANGVAAATVPQAVVGLSVRERVARLLITALGRREPLYFAVVPAGDVTEAGR</sequence>
<evidence type="ECO:0000313" key="2">
    <source>
        <dbReference type="EMBL" id="MBT0771037.1"/>
    </source>
</evidence>
<comment type="caution">
    <text evidence="2">The sequence shown here is derived from an EMBL/GenBank/DDBJ whole genome shotgun (WGS) entry which is preliminary data.</text>
</comment>
<dbReference type="RefSeq" id="WP_214157313.1">
    <property type="nucleotide sequence ID" value="NZ_JAHBAY010000007.1"/>
</dbReference>
<evidence type="ECO:0000313" key="3">
    <source>
        <dbReference type="Proteomes" id="UP001197247"/>
    </source>
</evidence>
<name>A0ABS5TIV8_9ACTN</name>